<evidence type="ECO:0000256" key="4">
    <source>
        <dbReference type="RuleBase" id="RU003322"/>
    </source>
</evidence>
<dbReference type="PROSITE" id="PS00028">
    <property type="entry name" value="ZINC_FINGER_C2H2_1"/>
    <property type="match status" value="1"/>
</dbReference>
<gene>
    <name evidence="6" type="ORF">IFM89_029703</name>
</gene>
<dbReference type="SUPFAM" id="SSF100920">
    <property type="entry name" value="Heat shock protein 70kD (HSP70), peptide-binding domain"/>
    <property type="match status" value="1"/>
</dbReference>
<dbReference type="PROSITE" id="PS50157">
    <property type="entry name" value="ZINC_FINGER_C2H2_2"/>
    <property type="match status" value="1"/>
</dbReference>
<dbReference type="InterPro" id="IPR013087">
    <property type="entry name" value="Znf_C2H2_type"/>
</dbReference>
<dbReference type="Proteomes" id="UP000631114">
    <property type="component" value="Unassembled WGS sequence"/>
</dbReference>
<organism evidence="6 7">
    <name type="scientific">Coptis chinensis</name>
    <dbReference type="NCBI Taxonomy" id="261450"/>
    <lineage>
        <taxon>Eukaryota</taxon>
        <taxon>Viridiplantae</taxon>
        <taxon>Streptophyta</taxon>
        <taxon>Embryophyta</taxon>
        <taxon>Tracheophyta</taxon>
        <taxon>Spermatophyta</taxon>
        <taxon>Magnoliopsida</taxon>
        <taxon>Ranunculales</taxon>
        <taxon>Ranunculaceae</taxon>
        <taxon>Coptidoideae</taxon>
        <taxon>Coptis</taxon>
    </lineage>
</organism>
<dbReference type="Pfam" id="PF00012">
    <property type="entry name" value="HSP70"/>
    <property type="match status" value="1"/>
</dbReference>
<comment type="similarity">
    <text evidence="4">Belongs to the heat shock protein 70 family.</text>
</comment>
<evidence type="ECO:0000259" key="5">
    <source>
        <dbReference type="PROSITE" id="PS50157"/>
    </source>
</evidence>
<dbReference type="Gene3D" id="2.60.34.10">
    <property type="entry name" value="Substrate Binding Domain Of DNAk, Chain A, domain 1"/>
    <property type="match status" value="1"/>
</dbReference>
<evidence type="ECO:0000256" key="2">
    <source>
        <dbReference type="ARBA" id="ARBA00022840"/>
    </source>
</evidence>
<keyword evidence="3" id="KW-0862">Zinc</keyword>
<keyword evidence="7" id="KW-1185">Reference proteome</keyword>
<dbReference type="PRINTS" id="PR00301">
    <property type="entry name" value="HEATSHOCK70"/>
</dbReference>
<dbReference type="Pfam" id="PF04780">
    <property type="entry name" value="DUF629"/>
    <property type="match status" value="1"/>
</dbReference>
<dbReference type="GO" id="GO:0008270">
    <property type="term" value="F:zinc ion binding"/>
    <property type="evidence" value="ECO:0007669"/>
    <property type="project" value="UniProtKB-KW"/>
</dbReference>
<dbReference type="EMBL" id="JADFTS010000003">
    <property type="protein sequence ID" value="KAF9616449.1"/>
    <property type="molecule type" value="Genomic_DNA"/>
</dbReference>
<keyword evidence="1 4" id="KW-0547">Nucleotide-binding</keyword>
<keyword evidence="3" id="KW-0479">Metal-binding</keyword>
<feature type="domain" description="C2H2-type" evidence="5">
    <location>
        <begin position="45"/>
        <end position="72"/>
    </location>
</feature>
<name>A0A835M7C6_9MAGN</name>
<protein>
    <recommendedName>
        <fullName evidence="5">C2H2-type domain-containing protein</fullName>
    </recommendedName>
</protein>
<dbReference type="PANTHER" id="PTHR19375">
    <property type="entry name" value="HEAT SHOCK PROTEIN 70KDA"/>
    <property type="match status" value="1"/>
</dbReference>
<evidence type="ECO:0000256" key="3">
    <source>
        <dbReference type="PROSITE-ProRule" id="PRU00042"/>
    </source>
</evidence>
<evidence type="ECO:0000313" key="6">
    <source>
        <dbReference type="EMBL" id="KAF9616449.1"/>
    </source>
</evidence>
<keyword evidence="2 4" id="KW-0067">ATP-binding</keyword>
<proteinExistence type="inferred from homology"/>
<comment type="caution">
    <text evidence="6">The sequence shown here is derived from an EMBL/GenBank/DDBJ whole genome shotgun (WGS) entry which is preliminary data.</text>
</comment>
<sequence length="604" mass="68480">MRTSDSSTVVSVENLKNHFSSSPTATKSIEEALDFVQNKRSWKCWTCCLCDKRFAASSLYLDHMTKHLLKSPLPQKYDITRTVVNSESEWYSMIIYGTWKPINVKHGIEMASKGYEELLLVTDGTAKKKARFLTEYLCSHWLPLTDDSDRLDSLLAVRERLRLLVCNKLLADTHLKEVMRRTLEMLACTGVHISVFRKSGLEHTHLPICFLETSGLKELVSYLTELYETAKSLETFGLIPNGNIPSCQSEGKRVVLSGDGSFLMVDEPPNSWILSPPYEDKPSRDKERRWLRENLEEVFNKGFDRLRNLCKERFDTLQLTTSSAVVDSSVPKLDMIDVRVLQAHEDLLNLDSTMYSCDVNDYEATISTFMKSYVRGQLEKKALEEDRARINGGTLRLNEVPLTLGLETVGGVMTKLIPRKSIIPVKKSQVFSTFEGHQTTVSVKIFEGERSLTKDCQELATFYPSGIVIAPRKTSKIEVTFGVDANGVLKVKVADKATCVEETITIPNYNGHRSQEQIDGIVREAETFAEADKKVIKKIHACNNLETYIYGAMNKLTDGQAYRKEYEDAVMVAHKWFYENPNAAEDAYVYQLHSLAFVVMVYGP</sequence>
<dbReference type="InterPro" id="IPR006865">
    <property type="entry name" value="DUF629"/>
</dbReference>
<evidence type="ECO:0000313" key="7">
    <source>
        <dbReference type="Proteomes" id="UP000631114"/>
    </source>
</evidence>
<dbReference type="AlphaFoldDB" id="A0A835M7C6"/>
<reference evidence="6 7" key="1">
    <citation type="submission" date="2020-10" db="EMBL/GenBank/DDBJ databases">
        <title>The Coptis chinensis genome and diversification of protoberbering-type alkaloids.</title>
        <authorList>
            <person name="Wang B."/>
            <person name="Shu S."/>
            <person name="Song C."/>
            <person name="Liu Y."/>
        </authorList>
    </citation>
    <scope>NUCLEOTIDE SEQUENCE [LARGE SCALE GENOMIC DNA]</scope>
    <source>
        <strain evidence="6">HL-2020</strain>
        <tissue evidence="6">Leaf</tissue>
    </source>
</reference>
<dbReference type="GO" id="GO:0140662">
    <property type="term" value="F:ATP-dependent protein folding chaperone"/>
    <property type="evidence" value="ECO:0007669"/>
    <property type="project" value="InterPro"/>
</dbReference>
<accession>A0A835M7C6</accession>
<evidence type="ECO:0000256" key="1">
    <source>
        <dbReference type="ARBA" id="ARBA00022741"/>
    </source>
</evidence>
<dbReference type="InterPro" id="IPR013126">
    <property type="entry name" value="Hsp_70_fam"/>
</dbReference>
<dbReference type="InterPro" id="IPR029047">
    <property type="entry name" value="HSP70_peptide-bd_sf"/>
</dbReference>
<keyword evidence="3" id="KW-0863">Zinc-finger</keyword>
<dbReference type="GO" id="GO:0005524">
    <property type="term" value="F:ATP binding"/>
    <property type="evidence" value="ECO:0007669"/>
    <property type="project" value="UniProtKB-KW"/>
</dbReference>